<dbReference type="Proteomes" id="UP001225498">
    <property type="component" value="Unassembled WGS sequence"/>
</dbReference>
<evidence type="ECO:0000313" key="3">
    <source>
        <dbReference type="Proteomes" id="UP001225498"/>
    </source>
</evidence>
<gene>
    <name evidence="2" type="ORF">REH87_001535</name>
</gene>
<evidence type="ECO:0000256" key="1">
    <source>
        <dbReference type="SAM" id="MobiDB-lite"/>
    </source>
</evidence>
<evidence type="ECO:0000313" key="2">
    <source>
        <dbReference type="EMBL" id="EKZ1926538.1"/>
    </source>
</evidence>
<proteinExistence type="predicted"/>
<name>A0AAI9CJR5_STEMA</name>
<reference evidence="2" key="1">
    <citation type="submission" date="2023-08" db="EMBL/GenBank/DDBJ databases">
        <authorList>
            <consortium name="Clinical and Environmental Microbiology Branch: Whole genome sequencing antimicrobial resistance pathogens in the healthcare setting"/>
        </authorList>
    </citation>
    <scope>NUCLEOTIDE SEQUENCE</scope>
    <source>
        <strain evidence="2">2023CJ-00293</strain>
    </source>
</reference>
<dbReference type="EMBL" id="ABLTIR010000023">
    <property type="protein sequence ID" value="EKZ1926538.1"/>
    <property type="molecule type" value="Genomic_DNA"/>
</dbReference>
<comment type="caution">
    <text evidence="2">The sequence shown here is derived from an EMBL/GenBank/DDBJ whole genome shotgun (WGS) entry which is preliminary data.</text>
</comment>
<feature type="region of interest" description="Disordered" evidence="1">
    <location>
        <begin position="52"/>
        <end position="80"/>
    </location>
</feature>
<dbReference type="RefSeq" id="WP_141097879.1">
    <property type="nucleotide sequence ID" value="NZ_JBBCSU010000024.1"/>
</dbReference>
<accession>A0AAI9CJR5</accession>
<organism evidence="2 3">
    <name type="scientific">Stenotrophomonas maltophilia</name>
    <name type="common">Pseudomonas maltophilia</name>
    <name type="synonym">Xanthomonas maltophilia</name>
    <dbReference type="NCBI Taxonomy" id="40324"/>
    <lineage>
        <taxon>Bacteria</taxon>
        <taxon>Pseudomonadati</taxon>
        <taxon>Pseudomonadota</taxon>
        <taxon>Gammaproteobacteria</taxon>
        <taxon>Lysobacterales</taxon>
        <taxon>Lysobacteraceae</taxon>
        <taxon>Stenotrophomonas</taxon>
        <taxon>Stenotrophomonas maltophilia group</taxon>
    </lineage>
</organism>
<sequence>MAGAAIALLPSSPAALQLQRAGRALDVEALAAGQLDAAGIELASRWLCSSTPNPRPACGARRGPAPENLYRSQGPPAAVE</sequence>
<protein>
    <submittedName>
        <fullName evidence="2">Uncharacterized protein</fullName>
    </submittedName>
</protein>
<dbReference type="AlphaFoldDB" id="A0AAI9CJR5"/>